<feature type="transmembrane region" description="Helical" evidence="2">
    <location>
        <begin position="290"/>
        <end position="312"/>
    </location>
</feature>
<feature type="transmembrane region" description="Helical" evidence="2">
    <location>
        <begin position="127"/>
        <end position="147"/>
    </location>
</feature>
<feature type="coiled-coil region" evidence="1">
    <location>
        <begin position="22"/>
        <end position="49"/>
    </location>
</feature>
<keyword evidence="2" id="KW-0812">Transmembrane</keyword>
<organism evidence="3 4">
    <name type="scientific">Halalkalibacter okhensis</name>
    <dbReference type="NCBI Taxonomy" id="333138"/>
    <lineage>
        <taxon>Bacteria</taxon>
        <taxon>Bacillati</taxon>
        <taxon>Bacillota</taxon>
        <taxon>Bacilli</taxon>
        <taxon>Bacillales</taxon>
        <taxon>Bacillaceae</taxon>
        <taxon>Halalkalibacter</taxon>
    </lineage>
</organism>
<dbReference type="AlphaFoldDB" id="A0A0B0IDN3"/>
<dbReference type="OrthoDB" id="9815852at2"/>
<proteinExistence type="predicted"/>
<feature type="transmembrane region" description="Helical" evidence="2">
    <location>
        <begin position="100"/>
        <end position="121"/>
    </location>
</feature>
<keyword evidence="2" id="KW-0472">Membrane</keyword>
<dbReference type="eggNOG" id="COG1396">
    <property type="taxonomic scope" value="Bacteria"/>
</dbReference>
<keyword evidence="4" id="KW-1185">Reference proteome</keyword>
<sequence length="316" mass="35187">MDTIMTYLNNMFATLPKTSDMNRLKEDLLANMEDKYEELKQNGKSENEAIGIVISEFGNIDELVSELNIDVKDSIDKEHPYLTDEQVEDYLDETKKAGKLIGFGVGICQIGVVFLLLLLQLGNAGGMIGIAALFLFVAAAVGLFIYAGTLMEKHKYLSNGFTLPDDIKISLEHEYELFQPTFTKAIVTGVVLCILSPVVLIVLTSINENSVIYGVIFLLLMVALAVYLFVSTGNQQAAYRTLLKKGDQPNISLPHEKKEDKAIRVASVILWPLTVCIFLISGFLYNQWHINWIIFPIVGLLFAMFSGAYSIIKEKA</sequence>
<feature type="transmembrane region" description="Helical" evidence="2">
    <location>
        <begin position="212"/>
        <end position="230"/>
    </location>
</feature>
<evidence type="ECO:0008006" key="5">
    <source>
        <dbReference type="Google" id="ProtNLM"/>
    </source>
</evidence>
<dbReference type="RefSeq" id="WP_034630733.1">
    <property type="nucleotide sequence ID" value="NZ_JRJU01000020.1"/>
</dbReference>
<name>A0A0B0IDN3_9BACI</name>
<evidence type="ECO:0000256" key="2">
    <source>
        <dbReference type="SAM" id="Phobius"/>
    </source>
</evidence>
<keyword evidence="1" id="KW-0175">Coiled coil</keyword>
<dbReference type="NCBIfam" id="NF038403">
    <property type="entry name" value="perm_prefix_1"/>
    <property type="match status" value="1"/>
</dbReference>
<dbReference type="Proteomes" id="UP000030832">
    <property type="component" value="Unassembled WGS sequence"/>
</dbReference>
<reference evidence="3 4" key="1">
    <citation type="submission" date="2014-09" db="EMBL/GenBank/DDBJ databases">
        <title>Genome sequencing and annotation of Bacillus Okhensis strain Kh10-101T.</title>
        <authorList>
            <person name="Prakash J.S."/>
        </authorList>
    </citation>
    <scope>NUCLEOTIDE SEQUENCE [LARGE SCALE GENOMIC DNA]</scope>
    <source>
        <strain evidence="4">Kh10-101T</strain>
    </source>
</reference>
<evidence type="ECO:0000313" key="3">
    <source>
        <dbReference type="EMBL" id="KHF39360.1"/>
    </source>
</evidence>
<comment type="caution">
    <text evidence="3">The sequence shown here is derived from an EMBL/GenBank/DDBJ whole genome shotgun (WGS) entry which is preliminary data.</text>
</comment>
<evidence type="ECO:0000313" key="4">
    <source>
        <dbReference type="Proteomes" id="UP000030832"/>
    </source>
</evidence>
<evidence type="ECO:0000256" key="1">
    <source>
        <dbReference type="SAM" id="Coils"/>
    </source>
</evidence>
<dbReference type="InterPro" id="IPR047928">
    <property type="entry name" value="Perm_prefix_1"/>
</dbReference>
<dbReference type="EMBL" id="JRJU01000020">
    <property type="protein sequence ID" value="KHF39360.1"/>
    <property type="molecule type" value="Genomic_DNA"/>
</dbReference>
<feature type="transmembrane region" description="Helical" evidence="2">
    <location>
        <begin position="262"/>
        <end position="284"/>
    </location>
</feature>
<keyword evidence="2" id="KW-1133">Transmembrane helix</keyword>
<gene>
    <name evidence="3" type="ORF">LQ50_15840</name>
</gene>
<protein>
    <recommendedName>
        <fullName evidence="5">Beta-carotene 15,15'-monooxygenase</fullName>
    </recommendedName>
</protein>
<dbReference type="STRING" id="333138.LQ50_15840"/>
<feature type="transmembrane region" description="Helical" evidence="2">
    <location>
        <begin position="185"/>
        <end position="206"/>
    </location>
</feature>
<accession>A0A0B0IDN3</accession>